<proteinExistence type="predicted"/>
<gene>
    <name evidence="1" type="ORF">BDZ31_003506</name>
</gene>
<name>A0A840IHX1_9ACTN</name>
<keyword evidence="2" id="KW-1185">Reference proteome</keyword>
<reference evidence="1 2" key="1">
    <citation type="submission" date="2020-08" db="EMBL/GenBank/DDBJ databases">
        <title>Genomic Encyclopedia of Archaeal and Bacterial Type Strains, Phase II (KMG-II): from individual species to whole genera.</title>
        <authorList>
            <person name="Goeker M."/>
        </authorList>
    </citation>
    <scope>NUCLEOTIDE SEQUENCE [LARGE SCALE GENOMIC DNA]</scope>
    <source>
        <strain evidence="1 2">DSM 23288</strain>
    </source>
</reference>
<dbReference type="GO" id="GO:0006635">
    <property type="term" value="P:fatty acid beta-oxidation"/>
    <property type="evidence" value="ECO:0007669"/>
    <property type="project" value="TreeGrafter"/>
</dbReference>
<evidence type="ECO:0000313" key="2">
    <source>
        <dbReference type="Proteomes" id="UP000585272"/>
    </source>
</evidence>
<dbReference type="PANTHER" id="PTHR11941">
    <property type="entry name" value="ENOYL-COA HYDRATASE-RELATED"/>
    <property type="match status" value="1"/>
</dbReference>
<dbReference type="PANTHER" id="PTHR11941:SF54">
    <property type="entry name" value="ENOYL-COA HYDRATASE, MITOCHONDRIAL"/>
    <property type="match status" value="1"/>
</dbReference>
<dbReference type="CDD" id="cd06558">
    <property type="entry name" value="crotonase-like"/>
    <property type="match status" value="1"/>
</dbReference>
<dbReference type="SUPFAM" id="SSF52096">
    <property type="entry name" value="ClpP/crotonase"/>
    <property type="match status" value="1"/>
</dbReference>
<dbReference type="InterPro" id="IPR029045">
    <property type="entry name" value="ClpP/crotonase-like_dom_sf"/>
</dbReference>
<protein>
    <submittedName>
        <fullName evidence="1">Enoyl-CoA hydratase/carnithine racemase</fullName>
    </submittedName>
</protein>
<evidence type="ECO:0000313" key="1">
    <source>
        <dbReference type="EMBL" id="MBB4663905.1"/>
    </source>
</evidence>
<comment type="caution">
    <text evidence="1">The sequence shown here is derived from an EMBL/GenBank/DDBJ whole genome shotgun (WGS) entry which is preliminary data.</text>
</comment>
<dbReference type="Pfam" id="PF00378">
    <property type="entry name" value="ECH_1"/>
    <property type="match status" value="1"/>
</dbReference>
<dbReference type="EMBL" id="JACHNU010000005">
    <property type="protein sequence ID" value="MBB4663905.1"/>
    <property type="molecule type" value="Genomic_DNA"/>
</dbReference>
<dbReference type="GO" id="GO:0003824">
    <property type="term" value="F:catalytic activity"/>
    <property type="evidence" value="ECO:0007669"/>
    <property type="project" value="UniProtKB-ARBA"/>
</dbReference>
<dbReference type="Proteomes" id="UP000585272">
    <property type="component" value="Unassembled WGS sequence"/>
</dbReference>
<sequence>MSGEQPVLTQVADGVGRITLNRPQAMNAITVELAEGLAAALEALAPEVAVIEIRGAGGNFCVGGDFKQLEALRARGPEAMAELFAAFGRACALVATVEVPVVAVVEGYAMAGGFELMQAADLALVAEEAKLADNHSNFGQVPGGGGSQLLPRLVGRQRASAHILLGERLSGAEAAAWGLAHRAVPAARLDAVAAEVVARLAGKSRAAQARTKRLIREGLELPLADGLALERRVVVEHLTGEDAGAGIASFTGGGRT</sequence>
<dbReference type="RefSeq" id="WP_183343625.1">
    <property type="nucleotide sequence ID" value="NZ_JACHNU010000005.1"/>
</dbReference>
<dbReference type="AlphaFoldDB" id="A0A840IHX1"/>
<dbReference type="InterPro" id="IPR001753">
    <property type="entry name" value="Enoyl-CoA_hydra/iso"/>
</dbReference>
<accession>A0A840IHX1</accession>
<dbReference type="Gene3D" id="3.90.226.10">
    <property type="entry name" value="2-enoyl-CoA Hydratase, Chain A, domain 1"/>
    <property type="match status" value="1"/>
</dbReference>
<organism evidence="1 2">
    <name type="scientific">Conexibacter arvalis</name>
    <dbReference type="NCBI Taxonomy" id="912552"/>
    <lineage>
        <taxon>Bacteria</taxon>
        <taxon>Bacillati</taxon>
        <taxon>Actinomycetota</taxon>
        <taxon>Thermoleophilia</taxon>
        <taxon>Solirubrobacterales</taxon>
        <taxon>Conexibacteraceae</taxon>
        <taxon>Conexibacter</taxon>
    </lineage>
</organism>